<feature type="compositionally biased region" description="Basic and acidic residues" evidence="1">
    <location>
        <begin position="314"/>
        <end position="325"/>
    </location>
</feature>
<organism evidence="2 3">
    <name type="scientific">Aspergillus ellipticus CBS 707.79</name>
    <dbReference type="NCBI Taxonomy" id="1448320"/>
    <lineage>
        <taxon>Eukaryota</taxon>
        <taxon>Fungi</taxon>
        <taxon>Dikarya</taxon>
        <taxon>Ascomycota</taxon>
        <taxon>Pezizomycotina</taxon>
        <taxon>Eurotiomycetes</taxon>
        <taxon>Eurotiomycetidae</taxon>
        <taxon>Eurotiales</taxon>
        <taxon>Aspergillaceae</taxon>
        <taxon>Aspergillus</taxon>
        <taxon>Aspergillus subgen. Circumdati</taxon>
    </lineage>
</organism>
<dbReference type="AlphaFoldDB" id="A0A319E850"/>
<proteinExistence type="predicted"/>
<dbReference type="STRING" id="1448320.A0A319E850"/>
<evidence type="ECO:0000313" key="2">
    <source>
        <dbReference type="EMBL" id="PYH99823.1"/>
    </source>
</evidence>
<name>A0A319E850_9EURO</name>
<protein>
    <submittedName>
        <fullName evidence="2">Uncharacterized protein</fullName>
    </submittedName>
</protein>
<dbReference type="Proteomes" id="UP000247810">
    <property type="component" value="Unassembled WGS sequence"/>
</dbReference>
<gene>
    <name evidence="2" type="ORF">BO71DRAFT_479262</name>
</gene>
<keyword evidence="3" id="KW-1185">Reference proteome</keyword>
<evidence type="ECO:0000313" key="3">
    <source>
        <dbReference type="Proteomes" id="UP000247810"/>
    </source>
</evidence>
<accession>A0A319E850</accession>
<sequence length="525" mass="60334">MGLAESRMILVKLETACIEAECRGHREIKNLLSDNEFVKHLSNVWRDLPVVSQRQIQERRKNRKKKAPQDRKLIDLEALSVQIPQWRANIRSFFSTEKTLDLELNHPIAESYTFLLQLEARGERDTWRLRLLKVVFHYLLKKVCHQYRQSAQIERAIHLITKAEIVGDDAELISARLMAWSDIGRRLDLLCRELANTEDNHTHGLTFLGLLFRLPNHVTDSYLRKLPLKGLKRDQEIKSLRDCGVVMSNQFALIDEFARDAFNFLWGPIEVSLTEEDFLQHDGLFYRQPTQITVGQIDDNPVLQNFSVTSGRQVEENLSGHRDGDAPWANQQAAASADSDHRVSQHPEIQCSTEPEKLSVRPNIGKITLPERYFDPQAYISQPLNLDGSHNQFVDGQLPDSQIFQPISVNRSSEIQTDTCPDLFNPVPYIFQPPNLERNHYNINIPFSDPDAARFPSEVFDPMPYIIPPSGLEETPHIVGRQCYTQQESHLNPIAFSSQPQILDTTDLTTNAWICNKSLSLIRYK</sequence>
<dbReference type="OrthoDB" id="4506844at2759"/>
<evidence type="ECO:0000256" key="1">
    <source>
        <dbReference type="SAM" id="MobiDB-lite"/>
    </source>
</evidence>
<feature type="region of interest" description="Disordered" evidence="1">
    <location>
        <begin position="314"/>
        <end position="339"/>
    </location>
</feature>
<reference evidence="2 3" key="1">
    <citation type="submission" date="2018-02" db="EMBL/GenBank/DDBJ databases">
        <title>The genomes of Aspergillus section Nigri reveals drivers in fungal speciation.</title>
        <authorList>
            <consortium name="DOE Joint Genome Institute"/>
            <person name="Vesth T.C."/>
            <person name="Nybo J."/>
            <person name="Theobald S."/>
            <person name="Brandl J."/>
            <person name="Frisvad J.C."/>
            <person name="Nielsen K.F."/>
            <person name="Lyhne E.K."/>
            <person name="Kogle M.E."/>
            <person name="Kuo A."/>
            <person name="Riley R."/>
            <person name="Clum A."/>
            <person name="Nolan M."/>
            <person name="Lipzen A."/>
            <person name="Salamov A."/>
            <person name="Henrissat B."/>
            <person name="Wiebenga A."/>
            <person name="De vries R.P."/>
            <person name="Grigoriev I.V."/>
            <person name="Mortensen U.H."/>
            <person name="Andersen M.R."/>
            <person name="Baker S.E."/>
        </authorList>
    </citation>
    <scope>NUCLEOTIDE SEQUENCE [LARGE SCALE GENOMIC DNA]</scope>
    <source>
        <strain evidence="2 3">CBS 707.79</strain>
    </source>
</reference>
<dbReference type="VEuPathDB" id="FungiDB:BO71DRAFT_479262"/>
<dbReference type="EMBL" id="KZ825799">
    <property type="protein sequence ID" value="PYH99823.1"/>
    <property type="molecule type" value="Genomic_DNA"/>
</dbReference>